<feature type="transmembrane region" description="Helical" evidence="1">
    <location>
        <begin position="34"/>
        <end position="54"/>
    </location>
</feature>
<protein>
    <recommendedName>
        <fullName evidence="4">Transmembrane protein</fullName>
    </recommendedName>
</protein>
<sequence>MMVIQMTSLPLACGDACCSNAVRFFEDDDVVYRGWGIMTLVTPIAAILLLAYFFPHDGPKGNTPLSQVLLGAGLGAAVNVVLGLWLNRAPRQKGEAAPHHFFFVPMQWASLILVAVCAVVAVMR</sequence>
<feature type="transmembrane region" description="Helical" evidence="1">
    <location>
        <begin position="106"/>
        <end position="123"/>
    </location>
</feature>
<organism evidence="2 3">
    <name type="scientific">Stenotrophomonas maltophilia</name>
    <name type="common">Pseudomonas maltophilia</name>
    <name type="synonym">Xanthomonas maltophilia</name>
    <dbReference type="NCBI Taxonomy" id="40324"/>
    <lineage>
        <taxon>Bacteria</taxon>
        <taxon>Pseudomonadati</taxon>
        <taxon>Pseudomonadota</taxon>
        <taxon>Gammaproteobacteria</taxon>
        <taxon>Lysobacterales</taxon>
        <taxon>Lysobacteraceae</taxon>
        <taxon>Stenotrophomonas</taxon>
        <taxon>Stenotrophomonas maltophilia group</taxon>
    </lineage>
</organism>
<dbReference type="AlphaFoldDB" id="A0AAX1I7Z4"/>
<keyword evidence="1" id="KW-1133">Transmembrane helix</keyword>
<name>A0AAX1I7Z4_STEMA</name>
<gene>
    <name evidence="2" type="ORF">GPNADHDJ_00490</name>
</gene>
<dbReference type="EMBL" id="CP060025">
    <property type="protein sequence ID" value="QNG76321.1"/>
    <property type="molecule type" value="Genomic_DNA"/>
</dbReference>
<proteinExistence type="predicted"/>
<evidence type="ECO:0008006" key="4">
    <source>
        <dbReference type="Google" id="ProtNLM"/>
    </source>
</evidence>
<evidence type="ECO:0000313" key="3">
    <source>
        <dbReference type="Proteomes" id="UP000515598"/>
    </source>
</evidence>
<accession>A0AAX1I7Z4</accession>
<dbReference type="Proteomes" id="UP000515598">
    <property type="component" value="Chromosome"/>
</dbReference>
<keyword evidence="1" id="KW-0812">Transmembrane</keyword>
<evidence type="ECO:0000313" key="2">
    <source>
        <dbReference type="EMBL" id="QNG76321.1"/>
    </source>
</evidence>
<reference evidence="2 3" key="1">
    <citation type="submission" date="2020-08" db="EMBL/GenBank/DDBJ databases">
        <title>Phenotypic and transcriptomic analysis of seven clinical Stenotrophomonas maltophilia isolates identify a small set of shared and commonly regulated genes involved in biofilm lifestyle.</title>
        <authorList>
            <person name="Alio I."/>
            <person name="Gudzuhn M."/>
            <person name="Streit W."/>
        </authorList>
    </citation>
    <scope>NUCLEOTIDE SEQUENCE [LARGE SCALE GENOMIC DNA]</scope>
    <source>
        <strain evidence="2 3">UHH_SKK55</strain>
    </source>
</reference>
<feature type="transmembrane region" description="Helical" evidence="1">
    <location>
        <begin position="66"/>
        <end position="86"/>
    </location>
</feature>
<keyword evidence="1" id="KW-0472">Membrane</keyword>
<evidence type="ECO:0000256" key="1">
    <source>
        <dbReference type="SAM" id="Phobius"/>
    </source>
</evidence>